<evidence type="ECO:0008006" key="4">
    <source>
        <dbReference type="Google" id="ProtNLM"/>
    </source>
</evidence>
<dbReference type="Proteomes" id="UP000791440">
    <property type="component" value="Unassembled WGS sequence"/>
</dbReference>
<dbReference type="AlphaFoldDB" id="A0A921YYA6"/>
<protein>
    <recommendedName>
        <fullName evidence="4">Cuticle protein</fullName>
    </recommendedName>
</protein>
<dbReference type="OrthoDB" id="8117569at2759"/>
<gene>
    <name evidence="2" type="ORF">O3G_MSEX004597</name>
</gene>
<proteinExistence type="predicted"/>
<keyword evidence="3" id="KW-1185">Reference proteome</keyword>
<accession>A0A921YYA6</accession>
<feature type="signal peptide" evidence="1">
    <location>
        <begin position="1"/>
        <end position="16"/>
    </location>
</feature>
<organism evidence="2 3">
    <name type="scientific">Manduca sexta</name>
    <name type="common">Tobacco hawkmoth</name>
    <name type="synonym">Tobacco hornworm</name>
    <dbReference type="NCBI Taxonomy" id="7130"/>
    <lineage>
        <taxon>Eukaryota</taxon>
        <taxon>Metazoa</taxon>
        <taxon>Ecdysozoa</taxon>
        <taxon>Arthropoda</taxon>
        <taxon>Hexapoda</taxon>
        <taxon>Insecta</taxon>
        <taxon>Pterygota</taxon>
        <taxon>Neoptera</taxon>
        <taxon>Endopterygota</taxon>
        <taxon>Lepidoptera</taxon>
        <taxon>Glossata</taxon>
        <taxon>Ditrysia</taxon>
        <taxon>Bombycoidea</taxon>
        <taxon>Sphingidae</taxon>
        <taxon>Sphinginae</taxon>
        <taxon>Sphingini</taxon>
        <taxon>Manduca</taxon>
    </lineage>
</organism>
<feature type="chain" id="PRO_5038276471" description="Cuticle protein" evidence="1">
    <location>
        <begin position="17"/>
        <end position="217"/>
    </location>
</feature>
<evidence type="ECO:0000313" key="2">
    <source>
        <dbReference type="EMBL" id="KAG6446822.1"/>
    </source>
</evidence>
<dbReference type="EMBL" id="JH668337">
    <property type="protein sequence ID" value="KAG6446822.1"/>
    <property type="molecule type" value="Genomic_DNA"/>
</dbReference>
<evidence type="ECO:0000256" key="1">
    <source>
        <dbReference type="SAM" id="SignalP"/>
    </source>
</evidence>
<reference evidence="2" key="2">
    <citation type="submission" date="2020-12" db="EMBL/GenBank/DDBJ databases">
        <authorList>
            <person name="Kanost M."/>
        </authorList>
    </citation>
    <scope>NUCLEOTIDE SEQUENCE</scope>
</reference>
<keyword evidence="1" id="KW-0732">Signal</keyword>
<name>A0A921YYA6_MANSE</name>
<evidence type="ECO:0000313" key="3">
    <source>
        <dbReference type="Proteomes" id="UP000791440"/>
    </source>
</evidence>
<reference evidence="2" key="1">
    <citation type="journal article" date="2016" name="Insect Biochem. Mol. Biol.">
        <title>Multifaceted biological insights from a draft genome sequence of the tobacco hornworm moth, Manduca sexta.</title>
        <authorList>
            <person name="Kanost M.R."/>
            <person name="Arrese E.L."/>
            <person name="Cao X."/>
            <person name="Chen Y.R."/>
            <person name="Chellapilla S."/>
            <person name="Goldsmith M.R."/>
            <person name="Grosse-Wilde E."/>
            <person name="Heckel D.G."/>
            <person name="Herndon N."/>
            <person name="Jiang H."/>
            <person name="Papanicolaou A."/>
            <person name="Qu J."/>
            <person name="Soulages J.L."/>
            <person name="Vogel H."/>
            <person name="Walters J."/>
            <person name="Waterhouse R.M."/>
            <person name="Ahn S.J."/>
            <person name="Almeida F.C."/>
            <person name="An C."/>
            <person name="Aqrawi P."/>
            <person name="Bretschneider A."/>
            <person name="Bryant W.B."/>
            <person name="Bucks S."/>
            <person name="Chao H."/>
            <person name="Chevignon G."/>
            <person name="Christen J.M."/>
            <person name="Clarke D.F."/>
            <person name="Dittmer N.T."/>
            <person name="Ferguson L.C.F."/>
            <person name="Garavelou S."/>
            <person name="Gordon K.H.J."/>
            <person name="Gunaratna R.T."/>
            <person name="Han Y."/>
            <person name="Hauser F."/>
            <person name="He Y."/>
            <person name="Heidel-Fischer H."/>
            <person name="Hirsh A."/>
            <person name="Hu Y."/>
            <person name="Jiang H."/>
            <person name="Kalra D."/>
            <person name="Klinner C."/>
            <person name="Konig C."/>
            <person name="Kovar C."/>
            <person name="Kroll A.R."/>
            <person name="Kuwar S.S."/>
            <person name="Lee S.L."/>
            <person name="Lehman R."/>
            <person name="Li K."/>
            <person name="Li Z."/>
            <person name="Liang H."/>
            <person name="Lovelace S."/>
            <person name="Lu Z."/>
            <person name="Mansfield J.H."/>
            <person name="McCulloch K.J."/>
            <person name="Mathew T."/>
            <person name="Morton B."/>
            <person name="Muzny D.M."/>
            <person name="Neunemann D."/>
            <person name="Ongeri F."/>
            <person name="Pauchet Y."/>
            <person name="Pu L.L."/>
            <person name="Pyrousis I."/>
            <person name="Rao X.J."/>
            <person name="Redding A."/>
            <person name="Roesel C."/>
            <person name="Sanchez-Gracia A."/>
            <person name="Schaack S."/>
            <person name="Shukla A."/>
            <person name="Tetreau G."/>
            <person name="Wang Y."/>
            <person name="Xiong G.H."/>
            <person name="Traut W."/>
            <person name="Walsh T.K."/>
            <person name="Worley K.C."/>
            <person name="Wu D."/>
            <person name="Wu W."/>
            <person name="Wu Y.Q."/>
            <person name="Zhang X."/>
            <person name="Zou Z."/>
            <person name="Zucker H."/>
            <person name="Briscoe A.D."/>
            <person name="Burmester T."/>
            <person name="Clem R.J."/>
            <person name="Feyereisen R."/>
            <person name="Grimmelikhuijzen C.J.P."/>
            <person name="Hamodrakas S.J."/>
            <person name="Hansson B.S."/>
            <person name="Huguet E."/>
            <person name="Jermiin L.S."/>
            <person name="Lan Q."/>
            <person name="Lehman H.K."/>
            <person name="Lorenzen M."/>
            <person name="Merzendorfer H."/>
            <person name="Michalopoulos I."/>
            <person name="Morton D.B."/>
            <person name="Muthukrishnan S."/>
            <person name="Oakeshott J.G."/>
            <person name="Palmer W."/>
            <person name="Park Y."/>
            <person name="Passarelli A.L."/>
            <person name="Rozas J."/>
            <person name="Schwartz L.M."/>
            <person name="Smith W."/>
            <person name="Southgate A."/>
            <person name="Vilcinskas A."/>
            <person name="Vogt R."/>
            <person name="Wang P."/>
            <person name="Werren J."/>
            <person name="Yu X.Q."/>
            <person name="Zhou J.J."/>
            <person name="Brown S.J."/>
            <person name="Scherer S.E."/>
            <person name="Richards S."/>
            <person name="Blissard G.W."/>
        </authorList>
    </citation>
    <scope>NUCLEOTIDE SEQUENCE</scope>
</reference>
<comment type="caution">
    <text evidence="2">The sequence shown here is derived from an EMBL/GenBank/DDBJ whole genome shotgun (WGS) entry which is preliminary data.</text>
</comment>
<dbReference type="EMBL" id="JH668337">
    <property type="protein sequence ID" value="KAG6446821.1"/>
    <property type="molecule type" value="Genomic_DNA"/>
</dbReference>
<sequence length="217" mass="21762">MQSMIILAATLCLAQASFYAGTPAHIQLSPDGKYVLDTPEVAHAKAAHYAAHAQAATSAHGAWAPAAGYLGGGYAAGAHYGAPAAGLLKYGPAPLAHDGRVVDTPEVAHLKAAHIAAHAAAHAGAAHGALAHAGAYAPLAYAAAPLAHGAGYAAGYGKWTGPQANIQLSHDGQYVIDTPEVQHARASHLAQYAAAAHAAAAAPEEPWAAHGHGHGWH</sequence>